<dbReference type="PROSITE" id="PS51257">
    <property type="entry name" value="PROKAR_LIPOPROTEIN"/>
    <property type="match status" value="1"/>
</dbReference>
<protein>
    <submittedName>
        <fullName evidence="1">Uncharacterized protein</fullName>
    </submittedName>
</protein>
<gene>
    <name evidence="1" type="ORF">EII34_14315</name>
</gene>
<sequence length="455" mass="49368">MKRRDFLTTSALISVALGATSCSDDGPDPVDAPSPEGFPSHFATGRVWPPSTSILDSRITAVKDRYLTGMASVPKAQQVFLGGWAPVLVDLTGPTTWVVVVDDKGAWRTRRVKLEPLETKDREPRSAHTGLVAGPAAIDDQHAYLVLGVRIFEEPRSERVMGVSLKEDVPCQVVLLKLRLTDGAVVASLTVSDSHPARAVEEHLHLSFSEDGTRLLLAGGTVPDRRDRGTDWVGMRITTADLTVEFDARTVFLNRQVVEVTPAGQGVIVLAEGQPTAELVLLSDGSSHQLDLAGGIVIGTWLWLLRGNRDDTHLVVADLVSGQQTEIPDSATASPTWPRIHSGATAVIDFKHEEHLMVWRPGEHTPAWSSTGRDRVPHGVAVLGDLMHIWYENGASHIQEIWRLGDAEPLARHVENAFLSSGVQAITPWGVTSEDSFVLATRWLDQSPTPTASPS</sequence>
<evidence type="ECO:0000313" key="1">
    <source>
        <dbReference type="EMBL" id="RRD03364.1"/>
    </source>
</evidence>
<dbReference type="Proteomes" id="UP000280819">
    <property type="component" value="Unassembled WGS sequence"/>
</dbReference>
<dbReference type="AlphaFoldDB" id="A0A3P1T1Y5"/>
<reference evidence="1 2" key="1">
    <citation type="submission" date="2018-11" db="EMBL/GenBank/DDBJ databases">
        <title>Genomes From Bacteria Associated with the Canine Oral Cavity: a Test Case for Automated Genome-Based Taxonomic Assignment.</title>
        <authorList>
            <person name="Coil D.A."/>
            <person name="Jospin G."/>
            <person name="Darling A.E."/>
            <person name="Wallis C."/>
            <person name="Davis I.J."/>
            <person name="Harris S."/>
            <person name="Eisen J.A."/>
            <person name="Holcombe L.J."/>
            <person name="O'Flynn C."/>
        </authorList>
    </citation>
    <scope>NUCLEOTIDE SEQUENCE [LARGE SCALE GENOMIC DNA]</scope>
    <source>
        <strain evidence="1 2">OH887_COT-365</strain>
    </source>
</reference>
<dbReference type="OrthoDB" id="3730812at2"/>
<comment type="caution">
    <text evidence="1">The sequence shown here is derived from an EMBL/GenBank/DDBJ whole genome shotgun (WGS) entry which is preliminary data.</text>
</comment>
<dbReference type="RefSeq" id="WP_124845856.1">
    <property type="nucleotide sequence ID" value="NZ_RQZG01000021.1"/>
</dbReference>
<accession>A0A3P1T1Y5</accession>
<organism evidence="1 2">
    <name type="scientific">Arachnia propionica</name>
    <dbReference type="NCBI Taxonomy" id="1750"/>
    <lineage>
        <taxon>Bacteria</taxon>
        <taxon>Bacillati</taxon>
        <taxon>Actinomycetota</taxon>
        <taxon>Actinomycetes</taxon>
        <taxon>Propionibacteriales</taxon>
        <taxon>Propionibacteriaceae</taxon>
        <taxon>Arachnia</taxon>
    </lineage>
</organism>
<proteinExistence type="predicted"/>
<dbReference type="EMBL" id="RQZG01000021">
    <property type="protein sequence ID" value="RRD03364.1"/>
    <property type="molecule type" value="Genomic_DNA"/>
</dbReference>
<name>A0A3P1T1Y5_9ACTN</name>
<evidence type="ECO:0000313" key="2">
    <source>
        <dbReference type="Proteomes" id="UP000280819"/>
    </source>
</evidence>